<dbReference type="Proteomes" id="UP000831963">
    <property type="component" value="Chromosome"/>
</dbReference>
<dbReference type="GO" id="GO:0016787">
    <property type="term" value="F:hydrolase activity"/>
    <property type="evidence" value="ECO:0007669"/>
    <property type="project" value="UniProtKB-KW"/>
</dbReference>
<dbReference type="PANTHER" id="PTHR43798:SF33">
    <property type="entry name" value="HYDROLASE, PUTATIVE (AFU_ORTHOLOGUE AFUA_2G14860)-RELATED"/>
    <property type="match status" value="1"/>
</dbReference>
<name>A0ABY4ISF9_9MICO</name>
<keyword evidence="2" id="KW-0378">Hydrolase</keyword>
<dbReference type="SUPFAM" id="SSF53474">
    <property type="entry name" value="alpha/beta-Hydrolases"/>
    <property type="match status" value="1"/>
</dbReference>
<sequence>MDLRRRRLVLDGTVFGIVTGTARHHPLVPTAPVPTVVLVHGIGMSHRYHRRLLRMLSAEAPVVAVDLPGFGGLPKPREDVDIGRMARLLIQLLPILCGGPVILVGHSMGAQWAAEVAHLAPHLVRSLVLIGPVADDEHRSLPAQAFALALDSVGESPATNALVFADYLRCGVPWYLAQARHMLRYALEDVVGGLLMPVLVIRGLNDPIAGSAWCRRLRDRAVVSHLVEIPGGRHVVHRSEPRAVCSAILDHAGVAPARALASDDGER</sequence>
<protein>
    <submittedName>
        <fullName evidence="2">Alpha/beta hydrolase</fullName>
    </submittedName>
</protein>
<feature type="domain" description="AB hydrolase-1" evidence="1">
    <location>
        <begin position="36"/>
        <end position="246"/>
    </location>
</feature>
<evidence type="ECO:0000259" key="1">
    <source>
        <dbReference type="Pfam" id="PF12697"/>
    </source>
</evidence>
<dbReference type="InterPro" id="IPR029058">
    <property type="entry name" value="AB_hydrolase_fold"/>
</dbReference>
<keyword evidence="3" id="KW-1185">Reference proteome</keyword>
<dbReference type="InterPro" id="IPR050266">
    <property type="entry name" value="AB_hydrolase_sf"/>
</dbReference>
<dbReference type="RefSeq" id="WP_247956166.1">
    <property type="nucleotide sequence ID" value="NZ_CP078077.1"/>
</dbReference>
<reference evidence="2 3" key="1">
    <citation type="submission" date="2021-06" db="EMBL/GenBank/DDBJ databases">
        <title>Genome-based taxonomic framework of Microbacterium strains isolated from marine environment, the description of four new species and reclassification of four preexisting species.</title>
        <authorList>
            <person name="Lee S.D."/>
            <person name="Kim S.-M."/>
            <person name="Byeon Y.-S."/>
            <person name="Yang H.L."/>
            <person name="Kim I.S."/>
        </authorList>
    </citation>
    <scope>NUCLEOTIDE SEQUENCE [LARGE SCALE GENOMIC DNA]</scope>
    <source>
        <strain evidence="2 3">SSW1-36</strain>
    </source>
</reference>
<dbReference type="Gene3D" id="3.40.50.1820">
    <property type="entry name" value="alpha/beta hydrolase"/>
    <property type="match status" value="1"/>
</dbReference>
<dbReference type="InterPro" id="IPR000073">
    <property type="entry name" value="AB_hydrolase_1"/>
</dbReference>
<organism evidence="2 3">
    <name type="scientific">Microbacterium galbinum</name>
    <dbReference type="NCBI Taxonomy" id="2851646"/>
    <lineage>
        <taxon>Bacteria</taxon>
        <taxon>Bacillati</taxon>
        <taxon>Actinomycetota</taxon>
        <taxon>Actinomycetes</taxon>
        <taxon>Micrococcales</taxon>
        <taxon>Microbacteriaceae</taxon>
        <taxon>Microbacterium</taxon>
    </lineage>
</organism>
<accession>A0ABY4ISF9</accession>
<dbReference type="PANTHER" id="PTHR43798">
    <property type="entry name" value="MONOACYLGLYCEROL LIPASE"/>
    <property type="match status" value="1"/>
</dbReference>
<dbReference type="Pfam" id="PF12697">
    <property type="entry name" value="Abhydrolase_6"/>
    <property type="match status" value="1"/>
</dbReference>
<evidence type="ECO:0000313" key="3">
    <source>
        <dbReference type="Proteomes" id="UP000831963"/>
    </source>
</evidence>
<evidence type="ECO:0000313" key="2">
    <source>
        <dbReference type="EMBL" id="UPL15618.1"/>
    </source>
</evidence>
<gene>
    <name evidence="2" type="ORF">KV396_14535</name>
</gene>
<dbReference type="EMBL" id="CP078077">
    <property type="protein sequence ID" value="UPL15618.1"/>
    <property type="molecule type" value="Genomic_DNA"/>
</dbReference>
<proteinExistence type="predicted"/>